<dbReference type="RefSeq" id="WP_281841850.1">
    <property type="nucleotide sequence ID" value="NZ_BROH01000004.1"/>
</dbReference>
<dbReference type="Pfam" id="PF00034">
    <property type="entry name" value="Cytochrom_C"/>
    <property type="match status" value="2"/>
</dbReference>
<comment type="caution">
    <text evidence="6">The sequence shown here is derived from an EMBL/GenBank/DDBJ whole genome shotgun (WGS) entry which is preliminary data.</text>
</comment>
<evidence type="ECO:0000259" key="5">
    <source>
        <dbReference type="PROSITE" id="PS51007"/>
    </source>
</evidence>
<dbReference type="EMBL" id="BROH01000004">
    <property type="protein sequence ID" value="GKY87865.1"/>
    <property type="molecule type" value="Genomic_DNA"/>
</dbReference>
<dbReference type="PANTHER" id="PTHR35008">
    <property type="entry name" value="BLL4482 PROTEIN-RELATED"/>
    <property type="match status" value="1"/>
</dbReference>
<protein>
    <submittedName>
        <fullName evidence="6">Diheme cytochrome c-type</fullName>
    </submittedName>
</protein>
<reference evidence="6" key="1">
    <citation type="journal article" date="2023" name="Int. J. Syst. Evol. Microbiol.">
        <title>Sinisalibacter aestuarii sp. nov., isolated from estuarine sediment of the Arakawa River.</title>
        <authorList>
            <person name="Arafat S.T."/>
            <person name="Hirano S."/>
            <person name="Sato A."/>
            <person name="Takeuchi K."/>
            <person name="Yasuda T."/>
            <person name="Terahara T."/>
            <person name="Hamada M."/>
            <person name="Kobayashi T."/>
        </authorList>
    </citation>
    <scope>NUCLEOTIDE SEQUENCE</scope>
    <source>
        <strain evidence="6">B-399</strain>
    </source>
</reference>
<keyword evidence="7" id="KW-1185">Reference proteome</keyword>
<accession>A0ABQ5LTW8</accession>
<dbReference type="InterPro" id="IPR051459">
    <property type="entry name" value="Cytochrome_c-type_DH"/>
</dbReference>
<organism evidence="6 7">
    <name type="scientific">Sinisalibacter aestuarii</name>
    <dbReference type="NCBI Taxonomy" id="2949426"/>
    <lineage>
        <taxon>Bacteria</taxon>
        <taxon>Pseudomonadati</taxon>
        <taxon>Pseudomonadota</taxon>
        <taxon>Alphaproteobacteria</taxon>
        <taxon>Rhodobacterales</taxon>
        <taxon>Roseobacteraceae</taxon>
        <taxon>Sinisalibacter</taxon>
    </lineage>
</organism>
<name>A0ABQ5LTW8_9RHOB</name>
<evidence type="ECO:0000313" key="7">
    <source>
        <dbReference type="Proteomes" id="UP001144205"/>
    </source>
</evidence>
<feature type="domain" description="Cytochrome c" evidence="5">
    <location>
        <begin position="187"/>
        <end position="294"/>
    </location>
</feature>
<dbReference type="Proteomes" id="UP001144205">
    <property type="component" value="Unassembled WGS sequence"/>
</dbReference>
<feature type="domain" description="Cytochrome c" evidence="5">
    <location>
        <begin position="38"/>
        <end position="146"/>
    </location>
</feature>
<keyword evidence="3 4" id="KW-0408">Iron</keyword>
<gene>
    <name evidence="6" type="primary">cycG_1</name>
    <name evidence="6" type="ORF">STA1M1_17340</name>
</gene>
<dbReference type="Gene3D" id="1.10.760.10">
    <property type="entry name" value="Cytochrome c-like domain"/>
    <property type="match status" value="2"/>
</dbReference>
<dbReference type="PANTHER" id="PTHR35008:SF8">
    <property type="entry name" value="ALCOHOL DEHYDROGENASE CYTOCHROME C SUBUNIT"/>
    <property type="match status" value="1"/>
</dbReference>
<evidence type="ECO:0000313" key="6">
    <source>
        <dbReference type="EMBL" id="GKY87865.1"/>
    </source>
</evidence>
<keyword evidence="2 4" id="KW-0479">Metal-binding</keyword>
<keyword evidence="1 4" id="KW-0349">Heme</keyword>
<proteinExistence type="predicted"/>
<dbReference type="SUPFAM" id="SSF46626">
    <property type="entry name" value="Cytochrome c"/>
    <property type="match status" value="2"/>
</dbReference>
<dbReference type="InterPro" id="IPR009056">
    <property type="entry name" value="Cyt_c-like_dom"/>
</dbReference>
<evidence type="ECO:0000256" key="3">
    <source>
        <dbReference type="ARBA" id="ARBA00023004"/>
    </source>
</evidence>
<evidence type="ECO:0000256" key="4">
    <source>
        <dbReference type="PROSITE-ProRule" id="PRU00433"/>
    </source>
</evidence>
<dbReference type="PROSITE" id="PS51007">
    <property type="entry name" value="CYTC"/>
    <property type="match status" value="2"/>
</dbReference>
<evidence type="ECO:0000256" key="2">
    <source>
        <dbReference type="ARBA" id="ARBA00022723"/>
    </source>
</evidence>
<sequence>MRRWFVRLLILAVIVIALGLWITRPRSDGAEALAGLTGDVTRGEAVFTAAGCASCHMAEGASDEARLVLTGGQRFASPFGTFTAPNISQDPDQGIGTWSAPDLWNALHHGTSPQGRHYYPAFPYASYIRMEPQQVADLHAYLATLPADPTPSQPHDVPFPFNIRTALGGWKLLFLRDGWVMQGDLNEAEQRGRVLVEALGHCAECHSPRNALGGLKTGADWLSGAPNPAGRGSFPDLTPPEMSWSEAELVEYFTSGFTPEFDMAGGHMSHVVQNLAQLPESDRAAIAAYLKRLPLGQ</sequence>
<dbReference type="InterPro" id="IPR036909">
    <property type="entry name" value="Cyt_c-like_dom_sf"/>
</dbReference>
<evidence type="ECO:0000256" key="1">
    <source>
        <dbReference type="ARBA" id="ARBA00022617"/>
    </source>
</evidence>